<dbReference type="Pfam" id="PF04048">
    <property type="entry name" value="Sec8_N"/>
    <property type="match status" value="1"/>
</dbReference>
<proteinExistence type="inferred from homology"/>
<keyword evidence="2 5" id="KW-0813">Transport</keyword>
<dbReference type="InterPro" id="IPR048630">
    <property type="entry name" value="Sec8_M"/>
</dbReference>
<feature type="domain" description="Exocyst complex component Sec8 middle helical bundle" evidence="7">
    <location>
        <begin position="262"/>
        <end position="461"/>
    </location>
</feature>
<evidence type="ECO:0000256" key="1">
    <source>
        <dbReference type="ARBA" id="ARBA00010470"/>
    </source>
</evidence>
<organism evidence="8 9">
    <name type="scientific">Oopsacas minuta</name>
    <dbReference type="NCBI Taxonomy" id="111878"/>
    <lineage>
        <taxon>Eukaryota</taxon>
        <taxon>Metazoa</taxon>
        <taxon>Porifera</taxon>
        <taxon>Hexactinellida</taxon>
        <taxon>Hexasterophora</taxon>
        <taxon>Lyssacinosida</taxon>
        <taxon>Leucopsacidae</taxon>
        <taxon>Oopsacas</taxon>
    </lineage>
</organism>
<evidence type="ECO:0000259" key="6">
    <source>
        <dbReference type="Pfam" id="PF04048"/>
    </source>
</evidence>
<dbReference type="InterPro" id="IPR039682">
    <property type="entry name" value="Sec8/EXOC4"/>
</dbReference>
<dbReference type="Pfam" id="PF20652">
    <property type="entry name" value="Sec8_C"/>
    <property type="match status" value="1"/>
</dbReference>
<dbReference type="GO" id="GO:0006893">
    <property type="term" value="P:Golgi to plasma membrane transport"/>
    <property type="evidence" value="ECO:0007669"/>
    <property type="project" value="TreeGrafter"/>
</dbReference>
<feature type="domain" description="Exocyst complex component Sec8 N-terminal" evidence="6">
    <location>
        <begin position="31"/>
        <end position="127"/>
    </location>
</feature>
<evidence type="ECO:0000313" key="9">
    <source>
        <dbReference type="Proteomes" id="UP001165289"/>
    </source>
</evidence>
<keyword evidence="4 5" id="KW-0653">Protein transport</keyword>
<dbReference type="GO" id="GO:0006612">
    <property type="term" value="P:protein targeting to membrane"/>
    <property type="evidence" value="ECO:0007669"/>
    <property type="project" value="UniProtKB-UniRule"/>
</dbReference>
<comment type="function">
    <text evidence="5">Component of the exocyst complex involved in the docking of exocytic vesicles with fusion sites on the plasma membrane.</text>
</comment>
<evidence type="ECO:0000259" key="7">
    <source>
        <dbReference type="Pfam" id="PF20652"/>
    </source>
</evidence>
<dbReference type="GO" id="GO:0000145">
    <property type="term" value="C:exocyst"/>
    <property type="evidence" value="ECO:0007669"/>
    <property type="project" value="UniProtKB-UniRule"/>
</dbReference>
<dbReference type="GO" id="GO:0090522">
    <property type="term" value="P:vesicle tethering involved in exocytosis"/>
    <property type="evidence" value="ECO:0007669"/>
    <property type="project" value="UniProtKB-UniRule"/>
</dbReference>
<evidence type="ECO:0000256" key="2">
    <source>
        <dbReference type="ARBA" id="ARBA00022448"/>
    </source>
</evidence>
<comment type="similarity">
    <text evidence="1 5">Belongs to the SEC8 family.</text>
</comment>
<gene>
    <name evidence="8" type="ORF">LOD99_4915</name>
</gene>
<dbReference type="AlphaFoldDB" id="A0AAV7JSA5"/>
<dbReference type="PANTHER" id="PTHR14146">
    <property type="entry name" value="EXOCYST COMPLEX COMPONENT 4"/>
    <property type="match status" value="1"/>
</dbReference>
<evidence type="ECO:0000256" key="4">
    <source>
        <dbReference type="ARBA" id="ARBA00022927"/>
    </source>
</evidence>
<evidence type="ECO:0000256" key="5">
    <source>
        <dbReference type="RuleBase" id="RU367079"/>
    </source>
</evidence>
<name>A0AAV7JSA5_9METZ</name>
<evidence type="ECO:0000256" key="3">
    <source>
        <dbReference type="ARBA" id="ARBA00022483"/>
    </source>
</evidence>
<evidence type="ECO:0000313" key="8">
    <source>
        <dbReference type="EMBL" id="KAI6651667.1"/>
    </source>
</evidence>
<keyword evidence="3 5" id="KW-0268">Exocytosis</keyword>
<dbReference type="PANTHER" id="PTHR14146:SF0">
    <property type="entry name" value="EXOCYST COMPLEX COMPONENT 4"/>
    <property type="match status" value="1"/>
</dbReference>
<accession>A0AAV7JSA5</accession>
<dbReference type="GO" id="GO:0015031">
    <property type="term" value="P:protein transport"/>
    <property type="evidence" value="ECO:0007669"/>
    <property type="project" value="UniProtKB-KW"/>
</dbReference>
<keyword evidence="9" id="KW-1185">Reference proteome</keyword>
<comment type="caution">
    <text evidence="8">The sequence shown here is derived from an EMBL/GenBank/DDBJ whole genome shotgun (WGS) entry which is preliminary data.</text>
</comment>
<sequence length="936" mass="107694">MASQQSVLLNAIRRLILINDEEDRRDEQVKLERQLRETDLELQGRVTENFDKLRSVLETFNSVDEKVRVSQVKVATLRNNLRDCKILLRCKRDDLQRLWKEQMEQKKVIELLEEVERMKAIPDKLDALCRTKHFKTAAESLVESIVILGDRLEGVEALKDLRNDIATRKETLKSQLIDELHGCIYFKAPQTFTEDELTPKHDKLSTLPSAISPMKQQSLKSHSRSRSQTAVMLEHQISMANLIPKPVEKECIEIIEDVNNLNPEADLPNYMAILVEALYILDAIPNALEALKSRMLGEMKLIIQRSSTEVRERAEKSGELSPDQNQQSLLKMLLDTAFMKYKSVARAHQIVLKRLSIFEKKMKIDNLYLYSIVNVWNDIQRVIMRMLQDYLDTSTGQNSSTLTAVDVESRDINSFFSKKNIHPRQSLFHLYNSTHSISIMSYMRESKGAIPSLLEGMVDDSTMGHQPTFLQEHLCTPQFRNITIVYQPLEKICRHIELEEMRVETKQEKSNELGVFLSTFVEDEFLVKIKEEIMKKVDFLTSDSQRVVKDEQSGGMHKERRSNKPLLKSCVGIEHALSELKFLIIDLPNYAKDLLLIGQRALETYAKAAQHLYYDLTHVGGDGVNGELPCVSQSHTWAVNNEEMRNHIIRLPMWSSLHNTTISQSNTDQTTLEQESWIVLDQIGSLEIKKNLIITSVANIRNLGLLHESMEWFSNKIKNLLTEVAQAHSSLKSSEIAKLHEVNSTISKLSDHILITLHLEVRMHCLHYLPPAVMRAGNTNEEEAAIEDVGIKEFNRDLCSLEEQLALQLSDMKLRFLFDGIGHLMATVLINTGKKLQRVDGFCITRMSVIVFLLQQNLTNITMSREAELDHARQFYELMRSTPQALLTFATEQEYNFTNAEYEQALAMICKSPDYKGEFERIQEKLREHFDANRSN</sequence>
<dbReference type="GO" id="GO:0006904">
    <property type="term" value="P:vesicle docking involved in exocytosis"/>
    <property type="evidence" value="ECO:0007669"/>
    <property type="project" value="InterPro"/>
</dbReference>
<dbReference type="InterPro" id="IPR007191">
    <property type="entry name" value="Sec8_exocyst_N"/>
</dbReference>
<dbReference type="Proteomes" id="UP001165289">
    <property type="component" value="Unassembled WGS sequence"/>
</dbReference>
<dbReference type="EMBL" id="JAKMXF010000302">
    <property type="protein sequence ID" value="KAI6651667.1"/>
    <property type="molecule type" value="Genomic_DNA"/>
</dbReference>
<reference evidence="8 9" key="1">
    <citation type="journal article" date="2023" name="BMC Biol.">
        <title>The compact genome of the sponge Oopsacas minuta (Hexactinellida) is lacking key metazoan core genes.</title>
        <authorList>
            <person name="Santini S."/>
            <person name="Schenkelaars Q."/>
            <person name="Jourda C."/>
            <person name="Duchesne M."/>
            <person name="Belahbib H."/>
            <person name="Rocher C."/>
            <person name="Selva M."/>
            <person name="Riesgo A."/>
            <person name="Vervoort M."/>
            <person name="Leys S.P."/>
            <person name="Kodjabachian L."/>
            <person name="Le Bivic A."/>
            <person name="Borchiellini C."/>
            <person name="Claverie J.M."/>
            <person name="Renard E."/>
        </authorList>
    </citation>
    <scope>NUCLEOTIDE SEQUENCE [LARGE SCALE GENOMIC DNA]</scope>
    <source>
        <strain evidence="8">SPO-2</strain>
    </source>
</reference>
<protein>
    <recommendedName>
        <fullName evidence="5">Exocyst complex component Sec8</fullName>
    </recommendedName>
</protein>